<dbReference type="HOGENOM" id="CLU_078287_0_0_1"/>
<reference evidence="3 4" key="1">
    <citation type="journal article" date="2008" name="Nature">
        <title>The genome of Laccaria bicolor provides insights into mycorrhizal symbiosis.</title>
        <authorList>
            <person name="Martin F."/>
            <person name="Aerts A."/>
            <person name="Ahren D."/>
            <person name="Brun A."/>
            <person name="Danchin E.G.J."/>
            <person name="Duchaussoy F."/>
            <person name="Gibon J."/>
            <person name="Kohler A."/>
            <person name="Lindquist E."/>
            <person name="Pereda V."/>
            <person name="Salamov A."/>
            <person name="Shapiro H.J."/>
            <person name="Wuyts J."/>
            <person name="Blaudez D."/>
            <person name="Buee M."/>
            <person name="Brokstein P."/>
            <person name="Canbaeck B."/>
            <person name="Cohen D."/>
            <person name="Courty P.E."/>
            <person name="Coutinho P.M."/>
            <person name="Delaruelle C."/>
            <person name="Detter J.C."/>
            <person name="Deveau A."/>
            <person name="DiFazio S."/>
            <person name="Duplessis S."/>
            <person name="Fraissinet-Tachet L."/>
            <person name="Lucic E."/>
            <person name="Frey-Klett P."/>
            <person name="Fourrey C."/>
            <person name="Feussner I."/>
            <person name="Gay G."/>
            <person name="Grimwood J."/>
            <person name="Hoegger P.J."/>
            <person name="Jain P."/>
            <person name="Kilaru S."/>
            <person name="Labbe J."/>
            <person name="Lin Y.C."/>
            <person name="Legue V."/>
            <person name="Le Tacon F."/>
            <person name="Marmeisse R."/>
            <person name="Melayah D."/>
            <person name="Montanini B."/>
            <person name="Muratet M."/>
            <person name="Nehls U."/>
            <person name="Niculita-Hirzel H."/>
            <person name="Oudot-Le Secq M.P."/>
            <person name="Peter M."/>
            <person name="Quesneville H."/>
            <person name="Rajashekar B."/>
            <person name="Reich M."/>
            <person name="Rouhier N."/>
            <person name="Schmutz J."/>
            <person name="Yin T."/>
            <person name="Chalot M."/>
            <person name="Henrissat B."/>
            <person name="Kuees U."/>
            <person name="Lucas S."/>
            <person name="Van de Peer Y."/>
            <person name="Podila G.K."/>
            <person name="Polle A."/>
            <person name="Pukkila P.J."/>
            <person name="Richardson P.M."/>
            <person name="Rouze P."/>
            <person name="Sanders I.R."/>
            <person name="Stajich J.E."/>
            <person name="Tunlid A."/>
            <person name="Tuskan G."/>
            <person name="Grigoriev I.V."/>
        </authorList>
    </citation>
    <scope>NUCLEOTIDE SEQUENCE [LARGE SCALE GENOMIC DNA]</scope>
    <source>
        <strain evidence="4">S238N-H82 / ATCC MYA-4686</strain>
    </source>
</reference>
<dbReference type="InterPro" id="IPR009027">
    <property type="entry name" value="Ribosomal_bL9/RNase_H1_N"/>
</dbReference>
<dbReference type="InParanoid" id="B0CTJ0"/>
<sequence>MTDTTDREVQPATSSSAMADIENALESLRLTRSDAQQLVRAFVTILHHTIPATPTSSPSTSPPSFLSATSDHTTGANLTSYEMLGFGGYSTGDKDLQDFDDEDKGDDPSPSPLQCPTCALPTAATQPSVANAGSAPSAAIACTTAVAETPAPVVVVAPSAAASVSVQAASPIVIATAPSIAVPTSPAAAPVLTPAASIAAVTAPLAANSAATTTTASVAVAVVAPAASAAPVGPAAPLYTQLPLNAPSNAILPPPHLVTVHGYHVPGPNDYPPFYVVTRGRNIGVFSGWENVSPLVTGVSHAVYSRVSSIAEGHARMAMARASSFALYLV</sequence>
<evidence type="ECO:0000256" key="1">
    <source>
        <dbReference type="SAM" id="MobiDB-lite"/>
    </source>
</evidence>
<dbReference type="RefSeq" id="XP_001875056.1">
    <property type="nucleotide sequence ID" value="XM_001875021.1"/>
</dbReference>
<dbReference type="KEGG" id="lbc:LACBIDRAFT_305151"/>
<feature type="compositionally biased region" description="Low complexity" evidence="1">
    <location>
        <begin position="50"/>
        <end position="70"/>
    </location>
</feature>
<dbReference type="EMBL" id="DS547092">
    <property type="protein sequence ID" value="EDR14497.1"/>
    <property type="molecule type" value="Genomic_DNA"/>
</dbReference>
<feature type="region of interest" description="Disordered" evidence="1">
    <location>
        <begin position="92"/>
        <end position="114"/>
    </location>
</feature>
<name>B0CTJ0_LACBS</name>
<dbReference type="InterPro" id="IPR011320">
    <property type="entry name" value="RNase_H1_N"/>
</dbReference>
<dbReference type="AlphaFoldDB" id="B0CTJ0"/>
<evidence type="ECO:0000259" key="2">
    <source>
        <dbReference type="Pfam" id="PF01693"/>
    </source>
</evidence>
<proteinExistence type="predicted"/>
<gene>
    <name evidence="3" type="ORF">LACBIDRAFT_305151</name>
</gene>
<evidence type="ECO:0000313" key="4">
    <source>
        <dbReference type="Proteomes" id="UP000001194"/>
    </source>
</evidence>
<dbReference type="InterPro" id="IPR037056">
    <property type="entry name" value="RNase_H1_N_sf"/>
</dbReference>
<evidence type="ECO:0000313" key="3">
    <source>
        <dbReference type="EMBL" id="EDR14497.1"/>
    </source>
</evidence>
<dbReference type="SUPFAM" id="SSF55658">
    <property type="entry name" value="L9 N-domain-like"/>
    <property type="match status" value="1"/>
</dbReference>
<dbReference type="Proteomes" id="UP000001194">
    <property type="component" value="Unassembled WGS sequence"/>
</dbReference>
<dbReference type="OrthoDB" id="3062459at2759"/>
<keyword evidence="4" id="KW-1185">Reference proteome</keyword>
<feature type="region of interest" description="Disordered" evidence="1">
    <location>
        <begin position="50"/>
        <end position="71"/>
    </location>
</feature>
<protein>
    <submittedName>
        <fullName evidence="3">Predicted protein</fullName>
    </submittedName>
</protein>
<feature type="domain" description="Ribonuclease H1 N-terminal" evidence="2">
    <location>
        <begin position="273"/>
        <end position="309"/>
    </location>
</feature>
<accession>B0CTJ0</accession>
<dbReference type="GeneID" id="6070705"/>
<dbReference type="Pfam" id="PF01693">
    <property type="entry name" value="Cauli_VI"/>
    <property type="match status" value="1"/>
</dbReference>
<dbReference type="Gene3D" id="3.40.970.10">
    <property type="entry name" value="Ribonuclease H1, N-terminal domain"/>
    <property type="match status" value="1"/>
</dbReference>
<organism evidence="4">
    <name type="scientific">Laccaria bicolor (strain S238N-H82 / ATCC MYA-4686)</name>
    <name type="common">Bicoloured deceiver</name>
    <name type="synonym">Laccaria laccata var. bicolor</name>
    <dbReference type="NCBI Taxonomy" id="486041"/>
    <lineage>
        <taxon>Eukaryota</taxon>
        <taxon>Fungi</taxon>
        <taxon>Dikarya</taxon>
        <taxon>Basidiomycota</taxon>
        <taxon>Agaricomycotina</taxon>
        <taxon>Agaricomycetes</taxon>
        <taxon>Agaricomycetidae</taxon>
        <taxon>Agaricales</taxon>
        <taxon>Agaricineae</taxon>
        <taxon>Hydnangiaceae</taxon>
        <taxon>Laccaria</taxon>
    </lineage>
</organism>